<dbReference type="AlphaFoldDB" id="A0AAD3HNJ2"/>
<evidence type="ECO:0000313" key="9">
    <source>
        <dbReference type="Proteomes" id="UP001054857"/>
    </source>
</evidence>
<dbReference type="GO" id="GO:0005789">
    <property type="term" value="C:endoplasmic reticulum membrane"/>
    <property type="evidence" value="ECO:0007669"/>
    <property type="project" value="UniProtKB-SubCell"/>
</dbReference>
<keyword evidence="9" id="KW-1185">Reference proteome</keyword>
<evidence type="ECO:0000259" key="7">
    <source>
        <dbReference type="PROSITE" id="PS50922"/>
    </source>
</evidence>
<protein>
    <recommendedName>
        <fullName evidence="7">TLC domain-containing protein</fullName>
    </recommendedName>
</protein>
<dbReference type="GO" id="GO:0050291">
    <property type="term" value="F:sphingosine N-acyltransferase activity"/>
    <property type="evidence" value="ECO:0007669"/>
    <property type="project" value="InterPro"/>
</dbReference>
<dbReference type="GO" id="GO:0046513">
    <property type="term" value="P:ceramide biosynthetic process"/>
    <property type="evidence" value="ECO:0007669"/>
    <property type="project" value="InterPro"/>
</dbReference>
<dbReference type="InterPro" id="IPR006634">
    <property type="entry name" value="TLC-dom"/>
</dbReference>
<reference evidence="8 9" key="1">
    <citation type="journal article" date="2021" name="Sci. Rep.">
        <title>Genome sequencing of the multicellular alga Astrephomene provides insights into convergent evolution of germ-soma differentiation.</title>
        <authorList>
            <person name="Yamashita S."/>
            <person name="Yamamoto K."/>
            <person name="Matsuzaki R."/>
            <person name="Suzuki S."/>
            <person name="Yamaguchi H."/>
            <person name="Hirooka S."/>
            <person name="Minakuchi Y."/>
            <person name="Miyagishima S."/>
            <person name="Kawachi M."/>
            <person name="Toyoda A."/>
            <person name="Nozaki H."/>
        </authorList>
    </citation>
    <scope>NUCLEOTIDE SEQUENCE [LARGE SCALE GENOMIC DNA]</scope>
    <source>
        <strain evidence="8 9">NIES-4017</strain>
    </source>
</reference>
<sequence length="301" mass="32429">SLDTSACLAGWPLLPMPPAVRWYYCCELAWYLQLLVKHHLGVGLPDNKLMVVHHATSIYLILMSYCFSIHRPGVLMLALLNSSTPLLHISKTAHHTGSRRVALASFAAFTAVFAASRVVLFPLIFLPLGLVHSRRLIPRVLQHYPLTFAIVNGLVAVLVAMQWMWFGAILRILRQAARGDTARLKASAQSMERPMGHIPAHNHHHQGGVRGSGDDDKRCCAAATAAMTDCNADVTGAATAAAAGDVAITANGAVGDGHVFVSLHHRHRHRQPPTVWGREDGGYEVAPLGAHLRSGPACAAA</sequence>
<comment type="caution">
    <text evidence="8">The sequence shown here is derived from an EMBL/GenBank/DDBJ whole genome shotgun (WGS) entry which is preliminary data.</text>
</comment>
<dbReference type="Proteomes" id="UP001054857">
    <property type="component" value="Unassembled WGS sequence"/>
</dbReference>
<dbReference type="InterPro" id="IPR016439">
    <property type="entry name" value="Lag1/Lac1-like"/>
</dbReference>
<dbReference type="PROSITE" id="PS50922">
    <property type="entry name" value="TLC"/>
    <property type="match status" value="1"/>
</dbReference>
<dbReference type="SMART" id="SM00724">
    <property type="entry name" value="TLC"/>
    <property type="match status" value="1"/>
</dbReference>
<evidence type="ECO:0000256" key="4">
    <source>
        <dbReference type="ARBA" id="ARBA00023136"/>
    </source>
</evidence>
<organism evidence="8 9">
    <name type="scientific">Astrephomene gubernaculifera</name>
    <dbReference type="NCBI Taxonomy" id="47775"/>
    <lineage>
        <taxon>Eukaryota</taxon>
        <taxon>Viridiplantae</taxon>
        <taxon>Chlorophyta</taxon>
        <taxon>core chlorophytes</taxon>
        <taxon>Chlorophyceae</taxon>
        <taxon>CS clade</taxon>
        <taxon>Chlamydomonadales</taxon>
        <taxon>Astrephomenaceae</taxon>
        <taxon>Astrephomene</taxon>
    </lineage>
</organism>
<dbReference type="PANTHER" id="PTHR12560">
    <property type="entry name" value="LONGEVITY ASSURANCE FACTOR 1 LAG1"/>
    <property type="match status" value="1"/>
</dbReference>
<evidence type="ECO:0000256" key="1">
    <source>
        <dbReference type="ARBA" id="ARBA00004141"/>
    </source>
</evidence>
<feature type="domain" description="TLC" evidence="7">
    <location>
        <begin position="1"/>
        <end position="178"/>
    </location>
</feature>
<keyword evidence="2 5" id="KW-0812">Transmembrane</keyword>
<gene>
    <name evidence="8" type="ORF">Agub_g8521</name>
</gene>
<dbReference type="PANTHER" id="PTHR12560:SF0">
    <property type="entry name" value="LD18904P"/>
    <property type="match status" value="1"/>
</dbReference>
<name>A0AAD3HNJ2_9CHLO</name>
<keyword evidence="3 6" id="KW-1133">Transmembrane helix</keyword>
<dbReference type="EMBL" id="BMAR01000016">
    <property type="protein sequence ID" value="GFR46880.1"/>
    <property type="molecule type" value="Genomic_DNA"/>
</dbReference>
<feature type="non-terminal residue" evidence="8">
    <location>
        <position position="301"/>
    </location>
</feature>
<evidence type="ECO:0000256" key="5">
    <source>
        <dbReference type="PROSITE-ProRule" id="PRU00205"/>
    </source>
</evidence>
<feature type="transmembrane region" description="Helical" evidence="6">
    <location>
        <begin position="58"/>
        <end position="80"/>
    </location>
</feature>
<evidence type="ECO:0000256" key="3">
    <source>
        <dbReference type="ARBA" id="ARBA00022989"/>
    </source>
</evidence>
<comment type="subcellular location">
    <subcellularLocation>
        <location evidence="1">Membrane</location>
        <topology evidence="1">Multi-pass membrane protein</topology>
    </subcellularLocation>
</comment>
<keyword evidence="4 5" id="KW-0472">Membrane</keyword>
<accession>A0AAD3HNJ2</accession>
<evidence type="ECO:0000256" key="2">
    <source>
        <dbReference type="ARBA" id="ARBA00022692"/>
    </source>
</evidence>
<evidence type="ECO:0000256" key="6">
    <source>
        <dbReference type="SAM" id="Phobius"/>
    </source>
</evidence>
<dbReference type="Pfam" id="PF03798">
    <property type="entry name" value="TRAM_LAG1_CLN8"/>
    <property type="match status" value="1"/>
</dbReference>
<feature type="transmembrane region" description="Helical" evidence="6">
    <location>
        <begin position="146"/>
        <end position="173"/>
    </location>
</feature>
<proteinExistence type="predicted"/>
<feature type="non-terminal residue" evidence="8">
    <location>
        <position position="1"/>
    </location>
</feature>
<feature type="transmembrane region" description="Helical" evidence="6">
    <location>
        <begin position="101"/>
        <end position="126"/>
    </location>
</feature>
<evidence type="ECO:0000313" key="8">
    <source>
        <dbReference type="EMBL" id="GFR46880.1"/>
    </source>
</evidence>